<organism evidence="1 2">
    <name type="scientific">Sporomusa malonica</name>
    <dbReference type="NCBI Taxonomy" id="112901"/>
    <lineage>
        <taxon>Bacteria</taxon>
        <taxon>Bacillati</taxon>
        <taxon>Bacillota</taxon>
        <taxon>Negativicutes</taxon>
        <taxon>Selenomonadales</taxon>
        <taxon>Sporomusaceae</taxon>
        <taxon>Sporomusa</taxon>
    </lineage>
</organism>
<keyword evidence="2" id="KW-1185">Reference proteome</keyword>
<dbReference type="STRING" id="112901.SAMN04488500_11952"/>
<dbReference type="Proteomes" id="UP000192738">
    <property type="component" value="Unassembled WGS sequence"/>
</dbReference>
<evidence type="ECO:0000313" key="2">
    <source>
        <dbReference type="Proteomes" id="UP000192738"/>
    </source>
</evidence>
<dbReference type="AlphaFoldDB" id="A0A1W2DZT4"/>
<reference evidence="1 2" key="1">
    <citation type="submission" date="2017-04" db="EMBL/GenBank/DDBJ databases">
        <authorList>
            <person name="Afonso C.L."/>
            <person name="Miller P.J."/>
            <person name="Scott M.A."/>
            <person name="Spackman E."/>
            <person name="Goraichik I."/>
            <person name="Dimitrov K.M."/>
            <person name="Suarez D.L."/>
            <person name="Swayne D.E."/>
        </authorList>
    </citation>
    <scope>NUCLEOTIDE SEQUENCE [LARGE SCALE GENOMIC DNA]</scope>
    <source>
        <strain evidence="1 2">DSM 5090</strain>
    </source>
</reference>
<name>A0A1W2DZT4_9FIRM</name>
<evidence type="ECO:0000313" key="1">
    <source>
        <dbReference type="EMBL" id="SMD03000.1"/>
    </source>
</evidence>
<proteinExistence type="predicted"/>
<protein>
    <submittedName>
        <fullName evidence="1">L-serine dehydratase</fullName>
    </submittedName>
</protein>
<sequence>MSMMEKINQIIAENGLTAGNLTIGDCIAIANQAQVRVSDVVVAEAMITSNMTQSEVYSAVLASFSHNLYAMEIGTTTGSSFLMGTAGRELAQEGAPQLVADKFLNKILAYTLGAQVGNHSVGLQPCAGTGDSCTYAGFVRAMLEELDDKETVARVAAVMLKIGTIFRVGKTSTGCNMEGFGAGAAASAAAFVELAGGKPADMAKAIVLAISPTIANPCTPRVMVAGLCATHIGGGVMIGKLAAQLAMFTSIPVTVPVDVMIAMAAAVHPISAKQVVPVVIQYMEPFFKTNMAVETYIGEDVQAEEKARIDETIKQALGEARDMASKANPIVKPFGEAVVGGSSQAVGSPTNTARIAHYLSRGKITKVKIELYPELFARRGINVPGILMAAVYGAGTDNSQLYREVMNKVASEGIEVEILQVDIPQMQRITVIAAENTGMVEALNRGGGRLVLKSASDKEEAYRVAKKLGIETVE</sequence>
<gene>
    <name evidence="1" type="ORF">SAMN04488500_11952</name>
</gene>
<accession>A0A1W2DZT4</accession>
<dbReference type="RefSeq" id="WP_217805987.1">
    <property type="nucleotide sequence ID" value="NZ_CP155572.1"/>
</dbReference>
<dbReference type="EMBL" id="FWXI01000019">
    <property type="protein sequence ID" value="SMD03000.1"/>
    <property type="molecule type" value="Genomic_DNA"/>
</dbReference>